<sequence>MASKSSKPAGGAEQTEHLSNCLKVFIQRDYSEGTAVRFQSTMPPELEGRIEPAMFDNTLATINEIFMEAEELNCATYCEGCLACLTAYCIYTCMDPHYDKCVKKCSRYIVEQNERYWLPRGLLITDPIERGLRVIEVSVLNEPAPQR</sequence>
<keyword evidence="9" id="KW-1185">Reference proteome</keyword>
<comment type="subcellular location">
    <subcellularLocation>
        <location evidence="1">Endoplasmic reticulum membrane</location>
        <topology evidence="1">Peripheral membrane protein</topology>
    </subcellularLocation>
</comment>
<feature type="domain" description="Golgin subfamily A member 7/ERF4" evidence="7">
    <location>
        <begin position="24"/>
        <end position="136"/>
    </location>
</feature>
<name>A0A6A4VGN8_AMPAM</name>
<evidence type="ECO:0000256" key="4">
    <source>
        <dbReference type="ARBA" id="ARBA00018463"/>
    </source>
</evidence>
<evidence type="ECO:0000256" key="5">
    <source>
        <dbReference type="ARBA" id="ARBA00022824"/>
    </source>
</evidence>
<accession>A0A6A4VGN8</accession>
<comment type="similarity">
    <text evidence="2">Belongs to the ERF4 family.</text>
</comment>
<dbReference type="AlphaFoldDB" id="A0A6A4VGN8"/>
<dbReference type="EMBL" id="VIIS01001736">
    <property type="protein sequence ID" value="KAF0293596.1"/>
    <property type="molecule type" value="Genomic_DNA"/>
</dbReference>
<evidence type="ECO:0000256" key="3">
    <source>
        <dbReference type="ARBA" id="ARBA00011396"/>
    </source>
</evidence>
<keyword evidence="6" id="KW-0472">Membrane</keyword>
<comment type="subunit">
    <text evidence="3">Interacts with ERF2.</text>
</comment>
<dbReference type="InterPro" id="IPR051371">
    <property type="entry name" value="Ras_palmitoyltransferase"/>
</dbReference>
<dbReference type="PANTHER" id="PTHR13254:SF0">
    <property type="entry name" value="GOLGIN SUBFAMILY A MEMBER 7_ERF4 DOMAIN-CONTAINING PROTEIN"/>
    <property type="match status" value="1"/>
</dbReference>
<evidence type="ECO:0000256" key="2">
    <source>
        <dbReference type="ARBA" id="ARBA00007732"/>
    </source>
</evidence>
<comment type="caution">
    <text evidence="8">The sequence shown here is derived from an EMBL/GenBank/DDBJ whole genome shotgun (WGS) entry which is preliminary data.</text>
</comment>
<evidence type="ECO:0000256" key="6">
    <source>
        <dbReference type="ARBA" id="ARBA00023136"/>
    </source>
</evidence>
<dbReference type="Proteomes" id="UP000440578">
    <property type="component" value="Unassembled WGS sequence"/>
</dbReference>
<keyword evidence="5" id="KW-0256">Endoplasmic reticulum</keyword>
<dbReference type="GO" id="GO:0005789">
    <property type="term" value="C:endoplasmic reticulum membrane"/>
    <property type="evidence" value="ECO:0007669"/>
    <property type="project" value="UniProtKB-SubCell"/>
</dbReference>
<dbReference type="GO" id="GO:0002178">
    <property type="term" value="C:palmitoyltransferase complex"/>
    <property type="evidence" value="ECO:0007669"/>
    <property type="project" value="TreeGrafter"/>
</dbReference>
<evidence type="ECO:0000256" key="1">
    <source>
        <dbReference type="ARBA" id="ARBA00004406"/>
    </source>
</evidence>
<dbReference type="PANTHER" id="PTHR13254">
    <property type="entry name" value="GOLGI AUTOANTIGEN, GOLGIN SUBFAMILY A, 7"/>
    <property type="match status" value="1"/>
</dbReference>
<proteinExistence type="inferred from homology"/>
<evidence type="ECO:0000259" key="7">
    <source>
        <dbReference type="Pfam" id="PF10256"/>
    </source>
</evidence>
<organism evidence="8 9">
    <name type="scientific">Amphibalanus amphitrite</name>
    <name type="common">Striped barnacle</name>
    <name type="synonym">Balanus amphitrite</name>
    <dbReference type="NCBI Taxonomy" id="1232801"/>
    <lineage>
        <taxon>Eukaryota</taxon>
        <taxon>Metazoa</taxon>
        <taxon>Ecdysozoa</taxon>
        <taxon>Arthropoda</taxon>
        <taxon>Crustacea</taxon>
        <taxon>Multicrustacea</taxon>
        <taxon>Cirripedia</taxon>
        <taxon>Thoracica</taxon>
        <taxon>Thoracicalcarea</taxon>
        <taxon>Balanomorpha</taxon>
        <taxon>Balanoidea</taxon>
        <taxon>Balanidae</taxon>
        <taxon>Amphibalaninae</taxon>
        <taxon>Amphibalanus</taxon>
    </lineage>
</organism>
<gene>
    <name evidence="8" type="primary">GOLGA7B</name>
    <name evidence="8" type="ORF">FJT64_008657</name>
</gene>
<dbReference type="InterPro" id="IPR019383">
    <property type="entry name" value="Golgin_A_7/ERF4"/>
</dbReference>
<dbReference type="OrthoDB" id="2190159at2759"/>
<dbReference type="Pfam" id="PF10256">
    <property type="entry name" value="Erf4"/>
    <property type="match status" value="1"/>
</dbReference>
<protein>
    <recommendedName>
        <fullName evidence="4">Ras modification protein ERF4</fullName>
    </recommendedName>
</protein>
<dbReference type="GO" id="GO:0006612">
    <property type="term" value="P:protein targeting to membrane"/>
    <property type="evidence" value="ECO:0007669"/>
    <property type="project" value="TreeGrafter"/>
</dbReference>
<evidence type="ECO:0000313" key="9">
    <source>
        <dbReference type="Proteomes" id="UP000440578"/>
    </source>
</evidence>
<reference evidence="8 9" key="1">
    <citation type="submission" date="2019-07" db="EMBL/GenBank/DDBJ databases">
        <title>Draft genome assembly of a fouling barnacle, Amphibalanus amphitrite (Darwin, 1854): The first reference genome for Thecostraca.</title>
        <authorList>
            <person name="Kim W."/>
        </authorList>
    </citation>
    <scope>NUCLEOTIDE SEQUENCE [LARGE SCALE GENOMIC DNA]</scope>
    <source>
        <strain evidence="8">SNU_AA5</strain>
        <tissue evidence="8">Soma without cirri and trophi</tissue>
    </source>
</reference>
<evidence type="ECO:0000313" key="8">
    <source>
        <dbReference type="EMBL" id="KAF0293596.1"/>
    </source>
</evidence>